<dbReference type="PANTHER" id="PTHR30047:SF7">
    <property type="entry name" value="HIGH-AFFINITY CHOLINE TRANSPORT PROTEIN"/>
    <property type="match status" value="1"/>
</dbReference>
<dbReference type="GO" id="GO:0022857">
    <property type="term" value="F:transmembrane transporter activity"/>
    <property type="evidence" value="ECO:0007669"/>
    <property type="project" value="InterPro"/>
</dbReference>
<protein>
    <submittedName>
        <fullName evidence="8">Choline/carnitine/betaine transporter</fullName>
    </submittedName>
</protein>
<dbReference type="Proteomes" id="UP000005741">
    <property type="component" value="Chromosome"/>
</dbReference>
<feature type="transmembrane region" description="Helical" evidence="7">
    <location>
        <begin position="87"/>
        <end position="108"/>
    </location>
</feature>
<evidence type="ECO:0000313" key="9">
    <source>
        <dbReference type="Proteomes" id="UP000005741"/>
    </source>
</evidence>
<dbReference type="AlphaFoldDB" id="H1Z0P3"/>
<evidence type="ECO:0000313" key="8">
    <source>
        <dbReference type="EMBL" id="EHQ35300.1"/>
    </source>
</evidence>
<evidence type="ECO:0000256" key="4">
    <source>
        <dbReference type="ARBA" id="ARBA00022692"/>
    </source>
</evidence>
<gene>
    <name evidence="8" type="ORF">Metlim_1189</name>
</gene>
<dbReference type="OrthoDB" id="141573at2157"/>
<dbReference type="GO" id="GO:0005886">
    <property type="term" value="C:plasma membrane"/>
    <property type="evidence" value="ECO:0007669"/>
    <property type="project" value="UniProtKB-SubCell"/>
</dbReference>
<dbReference type="NCBIfam" id="TIGR00842">
    <property type="entry name" value="bcct"/>
    <property type="match status" value="1"/>
</dbReference>
<dbReference type="Pfam" id="PF02028">
    <property type="entry name" value="BCCT"/>
    <property type="match status" value="1"/>
</dbReference>
<feature type="transmembrane region" description="Helical" evidence="7">
    <location>
        <begin position="49"/>
        <end position="67"/>
    </location>
</feature>
<keyword evidence="3" id="KW-1003">Cell membrane</keyword>
<dbReference type="HOGENOM" id="CLU_010118_5_0_2"/>
<dbReference type="InParanoid" id="H1Z0P3"/>
<dbReference type="STRING" id="937775.Metlim_1189"/>
<keyword evidence="2" id="KW-0813">Transport</keyword>
<evidence type="ECO:0000256" key="7">
    <source>
        <dbReference type="SAM" id="Phobius"/>
    </source>
</evidence>
<keyword evidence="5 7" id="KW-1133">Transmembrane helix</keyword>
<feature type="transmembrane region" description="Helical" evidence="7">
    <location>
        <begin position="143"/>
        <end position="161"/>
    </location>
</feature>
<sequence length="501" mass="55020">MIAEKLKEETVFIISAGLILTFIVLGILYPETLDTLSSGVNTVILDNFSWLYLMSAFFFLIFSLALALSKFGTIKLGNEGDRPHYSFFGWVAMLFAAGMGIGLIFWGVSEPIIHFIHPPPFLESATPGSAEFAMRYSFFHWGIHPWAIYTIVSISIAYFSFRRGMPALISSCFYPLLGERIYGISGKLVDVLAVFATIFGTATSLGFGALQIQSGLTHLYGISSAISVTIGIIIIATALFMASAIIGIEKGVQTLSKINISLAAGLLVFILLLGPAPEVLNIFSSSMGGYINNIVDMSLQSYPFEGDLWSREWTIFYWAWWISWSPFVGLFIAQISRGRTIREFVLTVLTVPPLFTFFWFSVFGGSALLFERDSGISLADTAGGNISTALFLFLENYPFSSLLALLTIFLLMVFFITSADSATVVLSSLTSGGGNYIPVYKKIIWGLSLSAVAIILLFTGGLSSLQTMAITAAFPFLFVMLLLCYNLYVGLSQEMKMREEE</sequence>
<evidence type="ECO:0000256" key="6">
    <source>
        <dbReference type="ARBA" id="ARBA00023136"/>
    </source>
</evidence>
<keyword evidence="9" id="KW-1185">Reference proteome</keyword>
<feature type="transmembrane region" description="Helical" evidence="7">
    <location>
        <begin position="345"/>
        <end position="370"/>
    </location>
</feature>
<feature type="transmembrane region" description="Helical" evidence="7">
    <location>
        <begin position="402"/>
        <end position="431"/>
    </location>
</feature>
<organism evidence="8 9">
    <name type="scientific">Methanoplanus limicola DSM 2279</name>
    <dbReference type="NCBI Taxonomy" id="937775"/>
    <lineage>
        <taxon>Archaea</taxon>
        <taxon>Methanobacteriati</taxon>
        <taxon>Methanobacteriota</taxon>
        <taxon>Stenosarchaea group</taxon>
        <taxon>Methanomicrobia</taxon>
        <taxon>Methanomicrobiales</taxon>
        <taxon>Methanomicrobiaceae</taxon>
        <taxon>Methanoplanus</taxon>
    </lineage>
</organism>
<comment type="subcellular location">
    <subcellularLocation>
        <location evidence="1">Cell membrane</location>
        <topology evidence="1">Multi-pass membrane protein</topology>
    </subcellularLocation>
</comment>
<dbReference type="PATRIC" id="fig|937775.9.peg.1364"/>
<keyword evidence="6 7" id="KW-0472">Membrane</keyword>
<dbReference type="EMBL" id="CM001436">
    <property type="protein sequence ID" value="EHQ35300.1"/>
    <property type="molecule type" value="Genomic_DNA"/>
</dbReference>
<proteinExistence type="predicted"/>
<dbReference type="InterPro" id="IPR000060">
    <property type="entry name" value="BCCT_transptr"/>
</dbReference>
<feature type="transmembrane region" description="Helical" evidence="7">
    <location>
        <begin position="443"/>
        <end position="462"/>
    </location>
</feature>
<dbReference type="RefSeq" id="WP_004077051.1">
    <property type="nucleotide sequence ID" value="NZ_CM001436.1"/>
</dbReference>
<feature type="transmembrane region" description="Helical" evidence="7">
    <location>
        <begin position="258"/>
        <end position="276"/>
    </location>
</feature>
<feature type="transmembrane region" description="Helical" evidence="7">
    <location>
        <begin position="468"/>
        <end position="488"/>
    </location>
</feature>
<name>H1Z0P3_9EURY</name>
<evidence type="ECO:0000256" key="3">
    <source>
        <dbReference type="ARBA" id="ARBA00022475"/>
    </source>
</evidence>
<reference evidence="8 9" key="1">
    <citation type="submission" date="2011-10" db="EMBL/GenBank/DDBJ databases">
        <title>The Improved High-Quality Draft genome of Methanoplanus limicola DSM 2279.</title>
        <authorList>
            <consortium name="US DOE Joint Genome Institute (JGI-PGF)"/>
            <person name="Lucas S."/>
            <person name="Copeland A."/>
            <person name="Lapidus A."/>
            <person name="Glavina del Rio T."/>
            <person name="Dalin E."/>
            <person name="Tice H."/>
            <person name="Bruce D."/>
            <person name="Goodwin L."/>
            <person name="Pitluck S."/>
            <person name="Peters L."/>
            <person name="Mikhailova N."/>
            <person name="Lu M."/>
            <person name="Kyrpides N."/>
            <person name="Mavromatis K."/>
            <person name="Ivanova N."/>
            <person name="Markowitz V."/>
            <person name="Cheng J.-F."/>
            <person name="Hugenholtz P."/>
            <person name="Woyke T."/>
            <person name="Wu D."/>
            <person name="Wirth R."/>
            <person name="Brambilla E.-M."/>
            <person name="Klenk H.-P."/>
            <person name="Eisen J.A."/>
        </authorList>
    </citation>
    <scope>NUCLEOTIDE SEQUENCE [LARGE SCALE GENOMIC DNA]</scope>
    <source>
        <strain evidence="8 9">DSM 2279</strain>
    </source>
</reference>
<feature type="transmembrane region" description="Helical" evidence="7">
    <location>
        <begin position="12"/>
        <end position="29"/>
    </location>
</feature>
<accession>H1Z0P3</accession>
<keyword evidence="4 7" id="KW-0812">Transmembrane</keyword>
<evidence type="ECO:0000256" key="5">
    <source>
        <dbReference type="ARBA" id="ARBA00022989"/>
    </source>
</evidence>
<feature type="transmembrane region" description="Helical" evidence="7">
    <location>
        <begin position="315"/>
        <end position="333"/>
    </location>
</feature>
<evidence type="ECO:0000256" key="2">
    <source>
        <dbReference type="ARBA" id="ARBA00022448"/>
    </source>
</evidence>
<feature type="transmembrane region" description="Helical" evidence="7">
    <location>
        <begin position="222"/>
        <end position="246"/>
    </location>
</feature>
<dbReference type="PANTHER" id="PTHR30047">
    <property type="entry name" value="HIGH-AFFINITY CHOLINE TRANSPORT PROTEIN-RELATED"/>
    <property type="match status" value="1"/>
</dbReference>
<evidence type="ECO:0000256" key="1">
    <source>
        <dbReference type="ARBA" id="ARBA00004651"/>
    </source>
</evidence>
<feature type="transmembrane region" description="Helical" evidence="7">
    <location>
        <begin position="188"/>
        <end position="210"/>
    </location>
</feature>